<proteinExistence type="predicted"/>
<dbReference type="PRINTS" id="PR00813">
    <property type="entry name" value="BCTERIALGSPG"/>
</dbReference>
<dbReference type="Gene3D" id="3.30.700.10">
    <property type="entry name" value="Glycoprotein, Type 4 Pilin"/>
    <property type="match status" value="1"/>
</dbReference>
<accession>A0A2M8KV92</accession>
<keyword evidence="4 6" id="KW-1133">Transmembrane helix</keyword>
<dbReference type="PROSITE" id="PS00409">
    <property type="entry name" value="PROKAR_NTER_METHYL"/>
    <property type="match status" value="1"/>
</dbReference>
<evidence type="ECO:0000256" key="3">
    <source>
        <dbReference type="ARBA" id="ARBA00022692"/>
    </source>
</evidence>
<dbReference type="GO" id="GO:0016020">
    <property type="term" value="C:membrane"/>
    <property type="evidence" value="ECO:0007669"/>
    <property type="project" value="UniProtKB-SubCell"/>
</dbReference>
<dbReference type="PANTHER" id="PTHR30093:SF44">
    <property type="entry name" value="TYPE II SECRETION SYSTEM CORE PROTEIN G"/>
    <property type="match status" value="1"/>
</dbReference>
<dbReference type="GO" id="GO:0015628">
    <property type="term" value="P:protein secretion by the type II secretion system"/>
    <property type="evidence" value="ECO:0007669"/>
    <property type="project" value="InterPro"/>
</dbReference>
<evidence type="ECO:0000256" key="1">
    <source>
        <dbReference type="ARBA" id="ARBA00004167"/>
    </source>
</evidence>
<dbReference type="PANTHER" id="PTHR30093">
    <property type="entry name" value="GENERAL SECRETION PATHWAY PROTEIN G"/>
    <property type="match status" value="1"/>
</dbReference>
<dbReference type="AlphaFoldDB" id="A0A2M8KV92"/>
<dbReference type="InterPro" id="IPR012902">
    <property type="entry name" value="N_methyl_site"/>
</dbReference>
<sequence length="157" mass="17903">MVQRNNMQLTRSRGFTLIELLMVIALLGVLATLILFSVRNISPHTRDSRRKQDLDQIRNSLEMYYTDNESYPGGIVFGDSLKDSSGKVYMQKVPLDPKPTGYNYVYDVDDSRQSYTLYACIEDPESRDDYTEITDEGINCGTSCNNHCWLPIESPGK</sequence>
<evidence type="ECO:0000256" key="4">
    <source>
        <dbReference type="ARBA" id="ARBA00022989"/>
    </source>
</evidence>
<protein>
    <submittedName>
        <fullName evidence="7">Uncharacterized protein</fullName>
    </submittedName>
</protein>
<dbReference type="Pfam" id="PF07963">
    <property type="entry name" value="N_methyl"/>
    <property type="match status" value="1"/>
</dbReference>
<evidence type="ECO:0000313" key="8">
    <source>
        <dbReference type="Proteomes" id="UP000231569"/>
    </source>
</evidence>
<evidence type="ECO:0000256" key="6">
    <source>
        <dbReference type="SAM" id="Phobius"/>
    </source>
</evidence>
<keyword evidence="2" id="KW-0488">Methylation</keyword>
<evidence type="ECO:0000313" key="7">
    <source>
        <dbReference type="EMBL" id="PJE63836.1"/>
    </source>
</evidence>
<evidence type="ECO:0000256" key="2">
    <source>
        <dbReference type="ARBA" id="ARBA00022481"/>
    </source>
</evidence>
<evidence type="ECO:0000256" key="5">
    <source>
        <dbReference type="ARBA" id="ARBA00023136"/>
    </source>
</evidence>
<dbReference type="GO" id="GO:0015627">
    <property type="term" value="C:type II protein secretion system complex"/>
    <property type="evidence" value="ECO:0007669"/>
    <property type="project" value="InterPro"/>
</dbReference>
<keyword evidence="5 6" id="KW-0472">Membrane</keyword>
<reference evidence="8" key="1">
    <citation type="submission" date="2017-09" db="EMBL/GenBank/DDBJ databases">
        <title>Depth-based differentiation of microbial function through sediment-hosted aquifers and enrichment of novel symbionts in the deep terrestrial subsurface.</title>
        <authorList>
            <person name="Probst A.J."/>
            <person name="Ladd B."/>
            <person name="Jarett J.K."/>
            <person name="Geller-Mcgrath D.E."/>
            <person name="Sieber C.M.K."/>
            <person name="Emerson J.B."/>
            <person name="Anantharaman K."/>
            <person name="Thomas B.C."/>
            <person name="Malmstrom R."/>
            <person name="Stieglmeier M."/>
            <person name="Klingl A."/>
            <person name="Woyke T."/>
            <person name="Ryan C.M."/>
            <person name="Banfield J.F."/>
        </authorList>
    </citation>
    <scope>NUCLEOTIDE SEQUENCE [LARGE SCALE GENOMIC DNA]</scope>
</reference>
<comment type="caution">
    <text evidence="7">The sequence shown here is derived from an EMBL/GenBank/DDBJ whole genome shotgun (WGS) entry which is preliminary data.</text>
</comment>
<feature type="transmembrane region" description="Helical" evidence="6">
    <location>
        <begin position="20"/>
        <end position="41"/>
    </location>
</feature>
<organism evidence="7 8">
    <name type="scientific">Candidatus Roizmanbacteria bacterium CG10_big_fil_rev_8_21_14_0_10_45_7</name>
    <dbReference type="NCBI Taxonomy" id="1974854"/>
    <lineage>
        <taxon>Bacteria</taxon>
        <taxon>Candidatus Roizmaniibacteriota</taxon>
    </lineage>
</organism>
<name>A0A2M8KV92_9BACT</name>
<keyword evidence="3 6" id="KW-0812">Transmembrane</keyword>
<dbReference type="SUPFAM" id="SSF54523">
    <property type="entry name" value="Pili subunits"/>
    <property type="match status" value="1"/>
</dbReference>
<comment type="subcellular location">
    <subcellularLocation>
        <location evidence="1">Membrane</location>
        <topology evidence="1">Single-pass membrane protein</topology>
    </subcellularLocation>
</comment>
<dbReference type="Proteomes" id="UP000231569">
    <property type="component" value="Unassembled WGS sequence"/>
</dbReference>
<dbReference type="NCBIfam" id="TIGR02532">
    <property type="entry name" value="IV_pilin_GFxxxE"/>
    <property type="match status" value="1"/>
</dbReference>
<gene>
    <name evidence="7" type="ORF">COU89_01145</name>
</gene>
<dbReference type="InterPro" id="IPR000983">
    <property type="entry name" value="Bac_GSPG_pilin"/>
</dbReference>
<dbReference type="EMBL" id="PFEE01000025">
    <property type="protein sequence ID" value="PJE63836.1"/>
    <property type="molecule type" value="Genomic_DNA"/>
</dbReference>
<dbReference type="InterPro" id="IPR045584">
    <property type="entry name" value="Pilin-like"/>
</dbReference>